<keyword evidence="1" id="KW-0472">Membrane</keyword>
<proteinExistence type="predicted"/>
<feature type="transmembrane region" description="Helical" evidence="1">
    <location>
        <begin position="20"/>
        <end position="45"/>
    </location>
</feature>
<gene>
    <name evidence="2" type="ORF">GALMADRAFT_144025</name>
</gene>
<feature type="transmembrane region" description="Helical" evidence="1">
    <location>
        <begin position="231"/>
        <end position="253"/>
    </location>
</feature>
<organism evidence="2 3">
    <name type="scientific">Galerina marginata (strain CBS 339.88)</name>
    <dbReference type="NCBI Taxonomy" id="685588"/>
    <lineage>
        <taxon>Eukaryota</taxon>
        <taxon>Fungi</taxon>
        <taxon>Dikarya</taxon>
        <taxon>Basidiomycota</taxon>
        <taxon>Agaricomycotina</taxon>
        <taxon>Agaricomycetes</taxon>
        <taxon>Agaricomycetidae</taxon>
        <taxon>Agaricales</taxon>
        <taxon>Agaricineae</taxon>
        <taxon>Strophariaceae</taxon>
        <taxon>Galerina</taxon>
    </lineage>
</organism>
<accession>A0A067SKA8</accession>
<protein>
    <submittedName>
        <fullName evidence="2">Uncharacterized protein</fullName>
    </submittedName>
</protein>
<name>A0A067SKA8_GALM3</name>
<keyword evidence="1" id="KW-1133">Transmembrane helix</keyword>
<feature type="transmembrane region" description="Helical" evidence="1">
    <location>
        <begin position="157"/>
        <end position="177"/>
    </location>
</feature>
<feature type="transmembrane region" description="Helical" evidence="1">
    <location>
        <begin position="57"/>
        <end position="79"/>
    </location>
</feature>
<dbReference type="HOGENOM" id="CLU_054795_0_0_1"/>
<evidence type="ECO:0000313" key="3">
    <source>
        <dbReference type="Proteomes" id="UP000027222"/>
    </source>
</evidence>
<dbReference type="OrthoDB" id="2873242at2759"/>
<evidence type="ECO:0000313" key="2">
    <source>
        <dbReference type="EMBL" id="KDR71336.1"/>
    </source>
</evidence>
<dbReference type="Proteomes" id="UP000027222">
    <property type="component" value="Unassembled WGS sequence"/>
</dbReference>
<keyword evidence="1" id="KW-0812">Transmembrane</keyword>
<evidence type="ECO:0000256" key="1">
    <source>
        <dbReference type="SAM" id="Phobius"/>
    </source>
</evidence>
<keyword evidence="3" id="KW-1185">Reference proteome</keyword>
<reference evidence="3" key="1">
    <citation type="journal article" date="2014" name="Proc. Natl. Acad. Sci. U.S.A.">
        <title>Extensive sampling of basidiomycete genomes demonstrates inadequacy of the white-rot/brown-rot paradigm for wood decay fungi.</title>
        <authorList>
            <person name="Riley R."/>
            <person name="Salamov A.A."/>
            <person name="Brown D.W."/>
            <person name="Nagy L.G."/>
            <person name="Floudas D."/>
            <person name="Held B.W."/>
            <person name="Levasseur A."/>
            <person name="Lombard V."/>
            <person name="Morin E."/>
            <person name="Otillar R."/>
            <person name="Lindquist E.A."/>
            <person name="Sun H."/>
            <person name="LaButti K.M."/>
            <person name="Schmutz J."/>
            <person name="Jabbour D."/>
            <person name="Luo H."/>
            <person name="Baker S.E."/>
            <person name="Pisabarro A.G."/>
            <person name="Walton J.D."/>
            <person name="Blanchette R.A."/>
            <person name="Henrissat B."/>
            <person name="Martin F."/>
            <person name="Cullen D."/>
            <person name="Hibbett D.S."/>
            <person name="Grigoriev I.V."/>
        </authorList>
    </citation>
    <scope>NUCLEOTIDE SEQUENCE [LARGE SCALE GENOMIC DNA]</scope>
    <source>
        <strain evidence="3">CBS 339.88</strain>
    </source>
</reference>
<feature type="transmembrane region" description="Helical" evidence="1">
    <location>
        <begin position="197"/>
        <end position="219"/>
    </location>
</feature>
<dbReference type="AlphaFoldDB" id="A0A067SKA8"/>
<dbReference type="EMBL" id="KL142393">
    <property type="protein sequence ID" value="KDR71336.1"/>
    <property type="molecule type" value="Genomic_DNA"/>
</dbReference>
<sequence length="306" mass="32832">MSVPATDPSLISLEKLFIGSILNSTVLFTFLMGIYTTVYFGTLTLYLTRKGSQRRMVILSITLLYLLDIIMLGALWYYLEWVFLVNGETRESAFDSISTTPGWVGLLVSMASSFTVVIADGLLACLCLAETVISGELVVDVAQTNAELKAAVTIQSALFFTSLASSLLSTLLIAFRIHSFSKQNGRSKRRFSHIIEIVVQSAAVYSLALLIVGVANALPGSSPAIVKFGDYGIAVASAITGIAPTVMVARVCLAADTSTNVSSIHNFSGLQFQGRSTQQNATQIMVENAPEMNVEVMSSDKVTSVV</sequence>